<dbReference type="RefSeq" id="WP_130189533.1">
    <property type="nucleotide sequence ID" value="NZ_CP035913.1"/>
</dbReference>
<protein>
    <submittedName>
        <fullName evidence="1">Uncharacterized protein</fullName>
    </submittedName>
</protein>
<dbReference type="AlphaFoldDB" id="A0A4P6L430"/>
<proteinExistence type="predicted"/>
<gene>
    <name evidence="1" type="ORF">EWM63_28515</name>
</gene>
<dbReference type="Proteomes" id="UP000290637">
    <property type="component" value="Chromosome"/>
</dbReference>
<evidence type="ECO:0000313" key="2">
    <source>
        <dbReference type="Proteomes" id="UP000290637"/>
    </source>
</evidence>
<sequence length="100" mass="11707">MKFACQINSFPKNLGNGWDLRILNDGEEVWHERFWVPEPSLDELMTWWTSLGSAERAFWRDQSAHHRPAGAYRLHMMEDAFVQAVAVARKWLTDNNFSSP</sequence>
<keyword evidence="2" id="KW-1185">Reference proteome</keyword>
<dbReference type="KEGG" id="plue:EWM63_28515"/>
<dbReference type="EMBL" id="CP035913">
    <property type="protein sequence ID" value="QBE66426.1"/>
    <property type="molecule type" value="Genomic_DNA"/>
</dbReference>
<name>A0A4P6L430_9BURK</name>
<reference evidence="1 2" key="1">
    <citation type="submission" date="2019-02" db="EMBL/GenBank/DDBJ databases">
        <title>Draft Genome Sequences of Six Type Strains of the Genus Massilia.</title>
        <authorList>
            <person name="Miess H."/>
            <person name="Frediansyhah A."/>
            <person name="Gross H."/>
        </authorList>
    </citation>
    <scope>NUCLEOTIDE SEQUENCE [LARGE SCALE GENOMIC DNA]</scope>
    <source>
        <strain evidence="1 2">DSM 17473</strain>
    </source>
</reference>
<accession>A0A4P6L430</accession>
<organism evidence="1 2">
    <name type="scientific">Pseudoduganella lutea</name>
    <dbReference type="NCBI Taxonomy" id="321985"/>
    <lineage>
        <taxon>Bacteria</taxon>
        <taxon>Pseudomonadati</taxon>
        <taxon>Pseudomonadota</taxon>
        <taxon>Betaproteobacteria</taxon>
        <taxon>Burkholderiales</taxon>
        <taxon>Oxalobacteraceae</taxon>
        <taxon>Telluria group</taxon>
        <taxon>Pseudoduganella</taxon>
    </lineage>
</organism>
<dbReference type="OrthoDB" id="8781844at2"/>
<evidence type="ECO:0000313" key="1">
    <source>
        <dbReference type="EMBL" id="QBE66426.1"/>
    </source>
</evidence>